<sequence>MTNVLAEAVENHAQRTFLDFSGVIYSYEDIDTASTRMANGLKALGVKRGDRVGLLMDTCVETVVIWFAVNKLGAIFVPVNAAYKGEYLRHQYGDAGVEVVFVEPHYLDRIELIAGELPSLRVVVQRGEETPQSDKLDVRRYDDVMGANTKLADENKFSDVSMLIYTGGTTGPSKGCIISHNFICNLARQSVENGNRTSNDVNWSPLPLFHLNALASTVLASAMVGARASLFPRFSVSKFWDEIERSGATLVNLLGSMLSFIADHPDTEASKRCYGQLRAIRGSPFSAELQEKWKTRFGVKVAGSNVYGLTEACVVTSLHDDEYAKPGSSGKRNDDFEVRIVDENDEELPPGVAGEIVVRPNRPHIMFEGYWGRPEDTLKVLKNLWLHTGDIGMFDEDGYFFFVDRKKDYLRRRGENISSFELEKTFRQHEAVSDVAIHAVFSETAEDEVKATLVMREDADPVSEAELCQWCADRVPYFAVPRYIEFRSDLPRNPVGRVLKYVLRDEGCTAATWDREEAGFKIEKR</sequence>
<protein>
    <submittedName>
        <fullName evidence="5">Protein DitJ</fullName>
    </submittedName>
</protein>
<comment type="similarity">
    <text evidence="1">Belongs to the ATP-dependent AMP-binding enzyme family.</text>
</comment>
<dbReference type="Pfam" id="PF13193">
    <property type="entry name" value="AMP-binding_C"/>
    <property type="match status" value="1"/>
</dbReference>
<feature type="domain" description="AMP-dependent synthetase/ligase" evidence="3">
    <location>
        <begin position="6"/>
        <end position="371"/>
    </location>
</feature>
<dbReference type="InterPro" id="IPR000873">
    <property type="entry name" value="AMP-dep_synth/lig_dom"/>
</dbReference>
<dbReference type="STRING" id="1280950.HJO_05300"/>
<dbReference type="InterPro" id="IPR025110">
    <property type="entry name" value="AMP-bd_C"/>
</dbReference>
<dbReference type="eggNOG" id="COG0318">
    <property type="taxonomic scope" value="Bacteria"/>
</dbReference>
<evidence type="ECO:0000313" key="5">
    <source>
        <dbReference type="EMBL" id="KCZ93245.1"/>
    </source>
</evidence>
<dbReference type="InterPro" id="IPR020845">
    <property type="entry name" value="AMP-binding_CS"/>
</dbReference>
<dbReference type="PATRIC" id="fig|1280950.3.peg.1067"/>
<dbReference type="InterPro" id="IPR042099">
    <property type="entry name" value="ANL_N_sf"/>
</dbReference>
<keyword evidence="2" id="KW-0436">Ligase</keyword>
<evidence type="ECO:0000256" key="2">
    <source>
        <dbReference type="ARBA" id="ARBA00022598"/>
    </source>
</evidence>
<evidence type="ECO:0000256" key="1">
    <source>
        <dbReference type="ARBA" id="ARBA00006432"/>
    </source>
</evidence>
<dbReference type="Gene3D" id="3.30.300.30">
    <property type="match status" value="1"/>
</dbReference>
<reference evidence="5 6" key="1">
    <citation type="journal article" date="2014" name="Antonie Van Leeuwenhoek">
        <title>Hyphomonas beringensis sp. nov. and Hyphomonas chukchiensis sp. nov., isolated from surface seawater of the Bering Sea and Chukchi Sea.</title>
        <authorList>
            <person name="Li C."/>
            <person name="Lai Q."/>
            <person name="Li G."/>
            <person name="Dong C."/>
            <person name="Wang J."/>
            <person name="Liao Y."/>
            <person name="Shao Z."/>
        </authorList>
    </citation>
    <scope>NUCLEOTIDE SEQUENCE [LARGE SCALE GENOMIC DNA]</scope>
    <source>
        <strain evidence="5 6">MHS-2</strain>
    </source>
</reference>
<evidence type="ECO:0000259" key="3">
    <source>
        <dbReference type="Pfam" id="PF00501"/>
    </source>
</evidence>
<evidence type="ECO:0000313" key="6">
    <source>
        <dbReference type="Proteomes" id="UP000025171"/>
    </source>
</evidence>
<keyword evidence="6" id="KW-1185">Reference proteome</keyword>
<dbReference type="RefSeq" id="WP_206741812.1">
    <property type="nucleotide sequence ID" value="NZ_ARYK01000002.1"/>
</dbReference>
<dbReference type="Pfam" id="PF00501">
    <property type="entry name" value="AMP-binding"/>
    <property type="match status" value="1"/>
</dbReference>
<evidence type="ECO:0000259" key="4">
    <source>
        <dbReference type="Pfam" id="PF13193"/>
    </source>
</evidence>
<dbReference type="Proteomes" id="UP000025171">
    <property type="component" value="Unassembled WGS sequence"/>
</dbReference>
<dbReference type="Gene3D" id="3.40.50.12780">
    <property type="entry name" value="N-terminal domain of ligase-like"/>
    <property type="match status" value="1"/>
</dbReference>
<gene>
    <name evidence="5" type="ORF">HJO_05300</name>
</gene>
<dbReference type="PROSITE" id="PS00455">
    <property type="entry name" value="AMP_BINDING"/>
    <property type="match status" value="1"/>
</dbReference>
<dbReference type="SUPFAM" id="SSF56801">
    <property type="entry name" value="Acetyl-CoA synthetase-like"/>
    <property type="match status" value="1"/>
</dbReference>
<dbReference type="PANTHER" id="PTHR43201:SF5">
    <property type="entry name" value="MEDIUM-CHAIN ACYL-COA LIGASE ACSF2, MITOCHONDRIAL"/>
    <property type="match status" value="1"/>
</dbReference>
<name>A0A059FRD6_9PROT</name>
<dbReference type="AlphaFoldDB" id="A0A059FRD6"/>
<proteinExistence type="inferred from homology"/>
<feature type="domain" description="AMP-binding enzyme C-terminal" evidence="4">
    <location>
        <begin position="421"/>
        <end position="496"/>
    </location>
</feature>
<dbReference type="InterPro" id="IPR045851">
    <property type="entry name" value="AMP-bd_C_sf"/>
</dbReference>
<dbReference type="PANTHER" id="PTHR43201">
    <property type="entry name" value="ACYL-COA SYNTHETASE"/>
    <property type="match status" value="1"/>
</dbReference>
<comment type="caution">
    <text evidence="5">The sequence shown here is derived from an EMBL/GenBank/DDBJ whole genome shotgun (WGS) entry which is preliminary data.</text>
</comment>
<dbReference type="GO" id="GO:0006631">
    <property type="term" value="P:fatty acid metabolic process"/>
    <property type="evidence" value="ECO:0007669"/>
    <property type="project" value="TreeGrafter"/>
</dbReference>
<dbReference type="GO" id="GO:0031956">
    <property type="term" value="F:medium-chain fatty acid-CoA ligase activity"/>
    <property type="evidence" value="ECO:0007669"/>
    <property type="project" value="TreeGrafter"/>
</dbReference>
<organism evidence="5 6">
    <name type="scientific">Hyphomonas johnsonii MHS-2</name>
    <dbReference type="NCBI Taxonomy" id="1280950"/>
    <lineage>
        <taxon>Bacteria</taxon>
        <taxon>Pseudomonadati</taxon>
        <taxon>Pseudomonadota</taxon>
        <taxon>Alphaproteobacteria</taxon>
        <taxon>Hyphomonadales</taxon>
        <taxon>Hyphomonadaceae</taxon>
        <taxon>Hyphomonas</taxon>
    </lineage>
</organism>
<accession>A0A059FRD6</accession>
<dbReference type="EMBL" id="ARYK01000002">
    <property type="protein sequence ID" value="KCZ93245.1"/>
    <property type="molecule type" value="Genomic_DNA"/>
</dbReference>